<dbReference type="Gene3D" id="1.10.10.60">
    <property type="entry name" value="Homeodomain-like"/>
    <property type="match status" value="1"/>
</dbReference>
<comment type="caution">
    <text evidence="2">The sequence shown here is derived from an EMBL/GenBank/DDBJ whole genome shotgun (WGS) entry which is preliminary data.</text>
</comment>
<name>A0A2T6B1K8_9RHOB</name>
<dbReference type="RefSeq" id="WP_158640676.1">
    <property type="nucleotide sequence ID" value="NZ_QBKP01000006.1"/>
</dbReference>
<organism evidence="2 3">
    <name type="scientific">Gemmobacter caeni</name>
    <dbReference type="NCBI Taxonomy" id="589035"/>
    <lineage>
        <taxon>Bacteria</taxon>
        <taxon>Pseudomonadati</taxon>
        <taxon>Pseudomonadota</taxon>
        <taxon>Alphaproteobacteria</taxon>
        <taxon>Rhodobacterales</taxon>
        <taxon>Paracoccaceae</taxon>
        <taxon>Gemmobacter</taxon>
    </lineage>
</organism>
<evidence type="ECO:0000313" key="2">
    <source>
        <dbReference type="EMBL" id="PTX49960.1"/>
    </source>
</evidence>
<dbReference type="InterPro" id="IPR012337">
    <property type="entry name" value="RNaseH-like_sf"/>
</dbReference>
<protein>
    <submittedName>
        <fullName evidence="2">Mu DNA binding protein</fullName>
    </submittedName>
</protein>
<dbReference type="OrthoDB" id="5287589at2"/>
<dbReference type="PROSITE" id="PS50994">
    <property type="entry name" value="INTEGRASE"/>
    <property type="match status" value="1"/>
</dbReference>
<dbReference type="Proteomes" id="UP000244224">
    <property type="component" value="Unassembled WGS sequence"/>
</dbReference>
<dbReference type="InterPro" id="IPR015126">
    <property type="entry name" value="Mu_I-gamma"/>
</dbReference>
<sequence>MSKLNVPTTIRESDGRKPELVNILHLPEPERRSWEARQIEAAGLPAGEYDDAAHDRFAAVTPVMQATALRKAEIARYLTAGGASEGRGLTSELADQARAKFGVDGTDKMTLRRILRTVAGVDPVNFAPALLPSHSRMGKPPAEFSAEAWAYFLTTIRDAGPHFPLKQAWRDVRDVAARRGWAWPKYITVWRRWDAMPEAEKLAARHGTEEAIKRLAQPIRRDKTTIRSLEWVSLDGRTQDFWVDFGDGKPVRPVMLALIDVASNYVLGYELAASENAVATARLIRNVCREHSIFDRLYTDNGSAFAGHLVAGGADFKWRGKGAAKPGVKPLGVCYHLGIETKFAIPKNAKAKIAERTFATLSRVIDDRPEFLGAHAGHAPGATPGKSVQPVALAVALAVNGFTSSRLAA</sequence>
<dbReference type="SUPFAM" id="SSF53098">
    <property type="entry name" value="Ribonuclease H-like"/>
    <property type="match status" value="1"/>
</dbReference>
<evidence type="ECO:0000313" key="3">
    <source>
        <dbReference type="Proteomes" id="UP000244224"/>
    </source>
</evidence>
<dbReference type="GO" id="GO:0006313">
    <property type="term" value="P:DNA transposition"/>
    <property type="evidence" value="ECO:0007669"/>
    <property type="project" value="InterPro"/>
</dbReference>
<feature type="domain" description="Integrase catalytic" evidence="1">
    <location>
        <begin position="214"/>
        <end position="409"/>
    </location>
</feature>
<evidence type="ECO:0000259" key="1">
    <source>
        <dbReference type="PROSITE" id="PS50994"/>
    </source>
</evidence>
<dbReference type="Pfam" id="PF02914">
    <property type="entry name" value="DDE_2"/>
    <property type="match status" value="1"/>
</dbReference>
<dbReference type="InterPro" id="IPR001584">
    <property type="entry name" value="Integrase_cat-core"/>
</dbReference>
<accession>A0A2T6B1K8</accession>
<dbReference type="InterPro" id="IPR036397">
    <property type="entry name" value="RNaseH_sf"/>
</dbReference>
<keyword evidence="3" id="KW-1185">Reference proteome</keyword>
<proteinExistence type="predicted"/>
<reference evidence="2 3" key="1">
    <citation type="submission" date="2018-04" db="EMBL/GenBank/DDBJ databases">
        <title>Genomic Encyclopedia of Archaeal and Bacterial Type Strains, Phase II (KMG-II): from individual species to whole genera.</title>
        <authorList>
            <person name="Goeker M."/>
        </authorList>
    </citation>
    <scope>NUCLEOTIDE SEQUENCE [LARGE SCALE GENOMIC DNA]</scope>
    <source>
        <strain evidence="2 3">DSM 21823</strain>
    </source>
</reference>
<dbReference type="AlphaFoldDB" id="A0A2T6B1K8"/>
<dbReference type="GO" id="GO:0004803">
    <property type="term" value="F:transposase activity"/>
    <property type="evidence" value="ECO:0007669"/>
    <property type="project" value="InterPro"/>
</dbReference>
<dbReference type="Gene3D" id="3.30.420.10">
    <property type="entry name" value="Ribonuclease H-like superfamily/Ribonuclease H"/>
    <property type="match status" value="1"/>
</dbReference>
<dbReference type="GO" id="GO:0015074">
    <property type="term" value="P:DNA integration"/>
    <property type="evidence" value="ECO:0007669"/>
    <property type="project" value="InterPro"/>
</dbReference>
<dbReference type="GO" id="GO:0003677">
    <property type="term" value="F:DNA binding"/>
    <property type="evidence" value="ECO:0007669"/>
    <property type="project" value="InterPro"/>
</dbReference>
<dbReference type="Pfam" id="PF09039">
    <property type="entry name" value="HTH_Tnp_Mu_2"/>
    <property type="match status" value="1"/>
</dbReference>
<dbReference type="EMBL" id="QBKP01000006">
    <property type="protein sequence ID" value="PTX49960.1"/>
    <property type="molecule type" value="Genomic_DNA"/>
</dbReference>
<dbReference type="InterPro" id="IPR004189">
    <property type="entry name" value="Phage_Mu_transposase"/>
</dbReference>
<gene>
    <name evidence="2" type="ORF">C8N34_106141</name>
</gene>